<keyword evidence="1" id="KW-0560">Oxidoreductase</keyword>
<dbReference type="PANTHER" id="PTHR14239">
    <property type="entry name" value="DUDULIN-RELATED"/>
    <property type="match status" value="1"/>
</dbReference>
<dbReference type="RefSeq" id="WP_283238527.1">
    <property type="nucleotide sequence ID" value="NZ_JASGBP010000002.1"/>
</dbReference>
<gene>
    <name evidence="3" type="ORF">QHT84_05385</name>
</gene>
<dbReference type="InterPro" id="IPR028939">
    <property type="entry name" value="P5C_Rdtase_cat_N"/>
</dbReference>
<protein>
    <submittedName>
        <fullName evidence="3">NADPH-dependent F420 reductase</fullName>
    </submittedName>
</protein>
<dbReference type="SUPFAM" id="SSF51735">
    <property type="entry name" value="NAD(P)-binding Rossmann-fold domains"/>
    <property type="match status" value="1"/>
</dbReference>
<organism evidence="3 4">
    <name type="scientific">Flavobacterium sedimenticola</name>
    <dbReference type="NCBI Taxonomy" id="3043286"/>
    <lineage>
        <taxon>Bacteria</taxon>
        <taxon>Pseudomonadati</taxon>
        <taxon>Bacteroidota</taxon>
        <taxon>Flavobacteriia</taxon>
        <taxon>Flavobacteriales</taxon>
        <taxon>Flavobacteriaceae</taxon>
        <taxon>Flavobacterium</taxon>
    </lineage>
</organism>
<proteinExistence type="predicted"/>
<feature type="domain" description="Pyrroline-5-carboxylate reductase catalytic N-terminal" evidence="2">
    <location>
        <begin position="2"/>
        <end position="92"/>
    </location>
</feature>
<comment type="caution">
    <text evidence="3">The sequence shown here is derived from an EMBL/GenBank/DDBJ whole genome shotgun (WGS) entry which is preliminary data.</text>
</comment>
<keyword evidence="4" id="KW-1185">Reference proteome</keyword>
<dbReference type="Pfam" id="PF03807">
    <property type="entry name" value="F420_oxidored"/>
    <property type="match status" value="1"/>
</dbReference>
<dbReference type="InterPro" id="IPR051267">
    <property type="entry name" value="STEAP_metalloreductase"/>
</dbReference>
<evidence type="ECO:0000259" key="2">
    <source>
        <dbReference type="Pfam" id="PF03807"/>
    </source>
</evidence>
<dbReference type="Gene3D" id="3.40.50.720">
    <property type="entry name" value="NAD(P)-binding Rossmann-like Domain"/>
    <property type="match status" value="1"/>
</dbReference>
<evidence type="ECO:0000313" key="4">
    <source>
        <dbReference type="Proteomes" id="UP001230035"/>
    </source>
</evidence>
<sequence>MKLAFIGIGNVGFALANQLERKGHQIVIATEDRDSESVQKALKQNPNFGIKSIQKAVDEAEVVFLATPFQANESLLKSLRFKHQILVDCTNPVGPGISHGLQSQISGSEKIQEWAPEAKVVKAFTIYGFENFADAVYPNYNVKPVMMLAGNDADAKKVTAGLIETIGFEPLDTGKLDQALHLEHLTLLWVKMVRRDGHHPHFVWAQLTR</sequence>
<name>A0ABT6XP24_9FLAO</name>
<evidence type="ECO:0000313" key="3">
    <source>
        <dbReference type="EMBL" id="MDI9256842.1"/>
    </source>
</evidence>
<reference evidence="3 4" key="1">
    <citation type="submission" date="2023-05" db="EMBL/GenBank/DDBJ databases">
        <title>Flavobacterium sedimenti sp. nov., isolated from the sediment.</title>
        <authorList>
            <person name="Wu N."/>
        </authorList>
    </citation>
    <scope>NUCLEOTIDE SEQUENCE [LARGE SCALE GENOMIC DNA]</scope>
    <source>
        <strain evidence="3 4">YZ-48</strain>
    </source>
</reference>
<dbReference type="InterPro" id="IPR036291">
    <property type="entry name" value="NAD(P)-bd_dom_sf"/>
</dbReference>
<dbReference type="EMBL" id="JASGBP010000002">
    <property type="protein sequence ID" value="MDI9256842.1"/>
    <property type="molecule type" value="Genomic_DNA"/>
</dbReference>
<accession>A0ABT6XP24</accession>
<dbReference type="Proteomes" id="UP001230035">
    <property type="component" value="Unassembled WGS sequence"/>
</dbReference>
<evidence type="ECO:0000256" key="1">
    <source>
        <dbReference type="ARBA" id="ARBA00023002"/>
    </source>
</evidence>